<evidence type="ECO:0000313" key="15">
    <source>
        <dbReference type="EMBL" id="OWQ85679.1"/>
    </source>
</evidence>
<gene>
    <name evidence="15" type="ORF">CDN99_21605</name>
</gene>
<evidence type="ECO:0000256" key="2">
    <source>
        <dbReference type="ARBA" id="ARBA00009810"/>
    </source>
</evidence>
<comment type="similarity">
    <text evidence="2 10 11">Belongs to the TonB-dependent receptor family.</text>
</comment>
<dbReference type="GO" id="GO:0009279">
    <property type="term" value="C:cell outer membrane"/>
    <property type="evidence" value="ECO:0007669"/>
    <property type="project" value="UniProtKB-SubCell"/>
</dbReference>
<dbReference type="InterPro" id="IPR037066">
    <property type="entry name" value="Plug_dom_sf"/>
</dbReference>
<comment type="subcellular location">
    <subcellularLocation>
        <location evidence="1 10">Cell outer membrane</location>
        <topology evidence="1 10">Multi-pass membrane protein</topology>
    </subcellularLocation>
</comment>
<dbReference type="AlphaFoldDB" id="A0A246IZA6"/>
<feature type="signal peptide" evidence="12">
    <location>
        <begin position="1"/>
        <end position="36"/>
    </location>
</feature>
<accession>A0A246IZA6</accession>
<dbReference type="GO" id="GO:0015344">
    <property type="term" value="F:siderophore uptake transmembrane transporter activity"/>
    <property type="evidence" value="ECO:0007669"/>
    <property type="project" value="TreeGrafter"/>
</dbReference>
<evidence type="ECO:0000256" key="8">
    <source>
        <dbReference type="ARBA" id="ARBA00023170"/>
    </source>
</evidence>
<feature type="domain" description="TonB-dependent receptor plug" evidence="14">
    <location>
        <begin position="90"/>
        <end position="189"/>
    </location>
</feature>
<proteinExistence type="inferred from homology"/>
<comment type="caution">
    <text evidence="15">The sequence shown here is derived from an EMBL/GenBank/DDBJ whole genome shotgun (WGS) entry which is preliminary data.</text>
</comment>
<dbReference type="InterPro" id="IPR036942">
    <property type="entry name" value="Beta-barrel_TonB_sf"/>
</dbReference>
<protein>
    <submittedName>
        <fullName evidence="15">TonB-dependent siderophore receptor</fullName>
    </submittedName>
</protein>
<evidence type="ECO:0000256" key="10">
    <source>
        <dbReference type="PROSITE-ProRule" id="PRU01360"/>
    </source>
</evidence>
<dbReference type="EMBL" id="NIOF01000012">
    <property type="protein sequence ID" value="OWQ85679.1"/>
    <property type="molecule type" value="Genomic_DNA"/>
</dbReference>
<evidence type="ECO:0000256" key="4">
    <source>
        <dbReference type="ARBA" id="ARBA00022452"/>
    </source>
</evidence>
<evidence type="ECO:0000256" key="1">
    <source>
        <dbReference type="ARBA" id="ARBA00004571"/>
    </source>
</evidence>
<evidence type="ECO:0000259" key="14">
    <source>
        <dbReference type="Pfam" id="PF07715"/>
    </source>
</evidence>
<keyword evidence="9 10" id="KW-0998">Cell outer membrane</keyword>
<evidence type="ECO:0000256" key="3">
    <source>
        <dbReference type="ARBA" id="ARBA00022448"/>
    </source>
</evidence>
<dbReference type="PANTHER" id="PTHR32552">
    <property type="entry name" value="FERRICHROME IRON RECEPTOR-RELATED"/>
    <property type="match status" value="1"/>
</dbReference>
<dbReference type="CDD" id="cd01347">
    <property type="entry name" value="ligand_gated_channel"/>
    <property type="match status" value="1"/>
</dbReference>
<dbReference type="Gene3D" id="2.40.170.20">
    <property type="entry name" value="TonB-dependent receptor, beta-barrel domain"/>
    <property type="match status" value="1"/>
</dbReference>
<keyword evidence="5 10" id="KW-0812">Transmembrane</keyword>
<evidence type="ECO:0000256" key="12">
    <source>
        <dbReference type="SAM" id="SignalP"/>
    </source>
</evidence>
<dbReference type="PANTHER" id="PTHR32552:SF83">
    <property type="entry name" value="BLR3904 PROTEIN"/>
    <property type="match status" value="1"/>
</dbReference>
<sequence>MSKKNDRPRDAAPAVLPLGALAAGFGVMLAAGSAVAQSQAPKVPTPPPAPASAPAEATLPEVKVKAAAEETAKESLQTTKTTIGKGKQDIRDIPQSITVMTEKLIDDVKLDTLKQALHYTAGITFAATENGTDQDIRMRGFPVATTGDLLIDGMKDPSQYDRDSFNYDRIEVMRGAASMLFGRGSTGGVINQVTKKPVLADLNEVITTAGTGENLRFTGDFNKRIGEDTAIRVNVMGQTADNHGARIDKQGVAPTITWGIGGTDEFTLGAFYLNVNNVPMSSLRYLAGSVAAGIPAKNFYGTSSDYLRGEAAYLSGIWTHRFADGGELRTQFRTGNYKRDSWGTTGAYCSLALTAAATCPNPSPAVTAVTDGTVMARLGLSPRKDDIDGSYVQSDYSNKFNWFGMRHDVLTGVDASRESADRFTAYGTVGTNYAKGGTTVGTPNDGRVTPALPTYRKTTDYAGRAFGVYAQDLISLTDQWKLLAGLRYDKVKATMHTLTYANNTTATTPSGSTESRLSYPGLWSRRFGVLYQPTPSQSYHVSYGTSFNTSADTYQYTTQQQADVGPEKSRNIEVGAKLDWLNGALSTRGALFRTEKYNERTTDSDFATQFPVLSGKRHSQGAEFDVIGRVTDAVEVYLSYSWIHRAWIDKVGTAVTLTTREVGLSPKHTGAVWLSYQVLPKWRVAGGARGASTNRPLQGGTAAASLTARAPGYVAYDAMVEYTINQDMYVQLNANNLTDKVYGDQLYPGFYTPGEARSVKATLGLRF</sequence>
<dbReference type="PROSITE" id="PS52016">
    <property type="entry name" value="TONB_DEPENDENT_REC_3"/>
    <property type="match status" value="1"/>
</dbReference>
<evidence type="ECO:0000256" key="11">
    <source>
        <dbReference type="RuleBase" id="RU003357"/>
    </source>
</evidence>
<dbReference type="Gene3D" id="2.170.130.10">
    <property type="entry name" value="TonB-dependent receptor, plug domain"/>
    <property type="match status" value="1"/>
</dbReference>
<evidence type="ECO:0000259" key="13">
    <source>
        <dbReference type="Pfam" id="PF00593"/>
    </source>
</evidence>
<dbReference type="InterPro" id="IPR010105">
    <property type="entry name" value="TonB_sidphr_rcpt"/>
</dbReference>
<dbReference type="NCBIfam" id="TIGR01783">
    <property type="entry name" value="TonB-siderophor"/>
    <property type="match status" value="1"/>
</dbReference>
<keyword evidence="16" id="KW-1185">Reference proteome</keyword>
<keyword evidence="3 10" id="KW-0813">Transport</keyword>
<keyword evidence="6 11" id="KW-0798">TonB box</keyword>
<dbReference type="RefSeq" id="WP_088386982.1">
    <property type="nucleotide sequence ID" value="NZ_NIOF01000012.1"/>
</dbReference>
<evidence type="ECO:0000256" key="6">
    <source>
        <dbReference type="ARBA" id="ARBA00023077"/>
    </source>
</evidence>
<dbReference type="OrthoDB" id="9790771at2"/>
<dbReference type="Pfam" id="PF07715">
    <property type="entry name" value="Plug"/>
    <property type="match status" value="1"/>
</dbReference>
<feature type="chain" id="PRO_5012806228" evidence="12">
    <location>
        <begin position="37"/>
        <end position="767"/>
    </location>
</feature>
<reference evidence="15 16" key="1">
    <citation type="journal article" date="2008" name="Int. J. Syst. Evol. Microbiol.">
        <title>Description of Roseateles aquatilis sp. nov. and Roseateles terrae sp. nov., in the class Betaproteobacteria, and emended description of the genus Roseateles.</title>
        <authorList>
            <person name="Gomila M."/>
            <person name="Bowien B."/>
            <person name="Falsen E."/>
            <person name="Moore E.R."/>
            <person name="Lalucat J."/>
        </authorList>
    </citation>
    <scope>NUCLEOTIDE SEQUENCE [LARGE SCALE GENOMIC DNA]</scope>
    <source>
        <strain evidence="15 16">CCUG 48205</strain>
    </source>
</reference>
<dbReference type="InterPro" id="IPR012910">
    <property type="entry name" value="Plug_dom"/>
</dbReference>
<name>A0A246IZA6_9BURK</name>
<dbReference type="InterPro" id="IPR039426">
    <property type="entry name" value="TonB-dep_rcpt-like"/>
</dbReference>
<evidence type="ECO:0000313" key="16">
    <source>
        <dbReference type="Proteomes" id="UP000197468"/>
    </source>
</evidence>
<dbReference type="GO" id="GO:0015891">
    <property type="term" value="P:siderophore transport"/>
    <property type="evidence" value="ECO:0007669"/>
    <property type="project" value="InterPro"/>
</dbReference>
<evidence type="ECO:0000256" key="9">
    <source>
        <dbReference type="ARBA" id="ARBA00023237"/>
    </source>
</evidence>
<keyword evidence="8 15" id="KW-0675">Receptor</keyword>
<evidence type="ECO:0000256" key="5">
    <source>
        <dbReference type="ARBA" id="ARBA00022692"/>
    </source>
</evidence>
<dbReference type="SUPFAM" id="SSF56935">
    <property type="entry name" value="Porins"/>
    <property type="match status" value="1"/>
</dbReference>
<organism evidence="15 16">
    <name type="scientific">Roseateles aquatilis</name>
    <dbReference type="NCBI Taxonomy" id="431061"/>
    <lineage>
        <taxon>Bacteria</taxon>
        <taxon>Pseudomonadati</taxon>
        <taxon>Pseudomonadota</taxon>
        <taxon>Betaproteobacteria</taxon>
        <taxon>Burkholderiales</taxon>
        <taxon>Sphaerotilaceae</taxon>
        <taxon>Roseateles</taxon>
    </lineage>
</organism>
<dbReference type="InterPro" id="IPR000531">
    <property type="entry name" value="Beta-barrel_TonB"/>
</dbReference>
<keyword evidence="4 10" id="KW-1134">Transmembrane beta strand</keyword>
<keyword evidence="12" id="KW-0732">Signal</keyword>
<evidence type="ECO:0000256" key="7">
    <source>
        <dbReference type="ARBA" id="ARBA00023136"/>
    </source>
</evidence>
<keyword evidence="7 10" id="KW-0472">Membrane</keyword>
<dbReference type="Proteomes" id="UP000197468">
    <property type="component" value="Unassembled WGS sequence"/>
</dbReference>
<feature type="domain" description="TonB-dependent receptor-like beta-barrel" evidence="13">
    <location>
        <begin position="289"/>
        <end position="737"/>
    </location>
</feature>
<dbReference type="GO" id="GO:0038023">
    <property type="term" value="F:signaling receptor activity"/>
    <property type="evidence" value="ECO:0007669"/>
    <property type="project" value="InterPro"/>
</dbReference>
<dbReference type="Pfam" id="PF00593">
    <property type="entry name" value="TonB_dep_Rec_b-barrel"/>
    <property type="match status" value="1"/>
</dbReference>